<evidence type="ECO:0000256" key="1">
    <source>
        <dbReference type="SAM" id="MobiDB-lite"/>
    </source>
</evidence>
<protein>
    <submittedName>
        <fullName evidence="2">Uncharacterized protein</fullName>
    </submittedName>
</protein>
<evidence type="ECO:0000313" key="3">
    <source>
        <dbReference type="Proteomes" id="UP001434883"/>
    </source>
</evidence>
<feature type="compositionally biased region" description="Polar residues" evidence="1">
    <location>
        <begin position="8"/>
        <end position="20"/>
    </location>
</feature>
<proteinExistence type="predicted"/>
<accession>A0ABV0QTP4</accession>
<name>A0ABV0QTP4_9TELE</name>
<dbReference type="Proteomes" id="UP001434883">
    <property type="component" value="Unassembled WGS sequence"/>
</dbReference>
<comment type="caution">
    <text evidence="2">The sequence shown here is derived from an EMBL/GenBank/DDBJ whole genome shotgun (WGS) entry which is preliminary data.</text>
</comment>
<dbReference type="EMBL" id="JAHRIN010023876">
    <property type="protein sequence ID" value="MEQ2199201.1"/>
    <property type="molecule type" value="Genomic_DNA"/>
</dbReference>
<sequence>MFAKNKLTRTQEPGLQNQKKASQRSESGEENSLLTGRNLQQNQNQVHCERPSVTTDWGFERTEQRHKKNTVVLSIGMKSEIFMVIAPLEASSRRERGLSR</sequence>
<keyword evidence="3" id="KW-1185">Reference proteome</keyword>
<feature type="compositionally biased region" description="Polar residues" evidence="1">
    <location>
        <begin position="30"/>
        <end position="46"/>
    </location>
</feature>
<reference evidence="2 3" key="1">
    <citation type="submission" date="2021-06" db="EMBL/GenBank/DDBJ databases">
        <authorList>
            <person name="Palmer J.M."/>
        </authorList>
    </citation>
    <scope>NUCLEOTIDE SEQUENCE [LARGE SCALE GENOMIC DNA]</scope>
    <source>
        <strain evidence="2 3">XC_2019</strain>
        <tissue evidence="2">Muscle</tissue>
    </source>
</reference>
<evidence type="ECO:0000313" key="2">
    <source>
        <dbReference type="EMBL" id="MEQ2199201.1"/>
    </source>
</evidence>
<organism evidence="2 3">
    <name type="scientific">Xenoophorus captivus</name>
    <dbReference type="NCBI Taxonomy" id="1517983"/>
    <lineage>
        <taxon>Eukaryota</taxon>
        <taxon>Metazoa</taxon>
        <taxon>Chordata</taxon>
        <taxon>Craniata</taxon>
        <taxon>Vertebrata</taxon>
        <taxon>Euteleostomi</taxon>
        <taxon>Actinopterygii</taxon>
        <taxon>Neopterygii</taxon>
        <taxon>Teleostei</taxon>
        <taxon>Neoteleostei</taxon>
        <taxon>Acanthomorphata</taxon>
        <taxon>Ovalentaria</taxon>
        <taxon>Atherinomorphae</taxon>
        <taxon>Cyprinodontiformes</taxon>
        <taxon>Goodeidae</taxon>
        <taxon>Xenoophorus</taxon>
    </lineage>
</organism>
<gene>
    <name evidence="2" type="ORF">XENOCAPTIV_027342</name>
</gene>
<feature type="region of interest" description="Disordered" evidence="1">
    <location>
        <begin position="1"/>
        <end position="63"/>
    </location>
</feature>